<dbReference type="AlphaFoldDB" id="A0AAN6JM76"/>
<evidence type="ECO:0000256" key="3">
    <source>
        <dbReference type="ARBA" id="ARBA00006793"/>
    </source>
</evidence>
<dbReference type="GO" id="GO:0003697">
    <property type="term" value="F:single-stranded DNA binding"/>
    <property type="evidence" value="ECO:0007669"/>
    <property type="project" value="TreeGrafter"/>
</dbReference>
<keyword evidence="6" id="KW-0227">DNA damage</keyword>
<evidence type="ECO:0000256" key="1">
    <source>
        <dbReference type="ARBA" id="ARBA00004123"/>
    </source>
</evidence>
<comment type="caution">
    <text evidence="15">The sequence shown here is derived from an EMBL/GenBank/DDBJ whole genome shotgun (WGS) entry which is preliminary data.</text>
</comment>
<evidence type="ECO:0000256" key="6">
    <source>
        <dbReference type="ARBA" id="ARBA00022763"/>
    </source>
</evidence>
<evidence type="ECO:0000259" key="14">
    <source>
        <dbReference type="Pfam" id="PF02463"/>
    </source>
</evidence>
<evidence type="ECO:0000256" key="5">
    <source>
        <dbReference type="ARBA" id="ARBA00022741"/>
    </source>
</evidence>
<evidence type="ECO:0000256" key="7">
    <source>
        <dbReference type="ARBA" id="ARBA00022840"/>
    </source>
</evidence>
<keyword evidence="4" id="KW-0158">Chromosome</keyword>
<evidence type="ECO:0000256" key="10">
    <source>
        <dbReference type="ARBA" id="ARBA00023204"/>
    </source>
</evidence>
<name>A0AAN6JM76_9BASI</name>
<comment type="subcellular location">
    <subcellularLocation>
        <location evidence="2">Chromosome</location>
    </subcellularLocation>
    <subcellularLocation>
        <location evidence="1">Nucleus</location>
    </subcellularLocation>
</comment>
<dbReference type="GO" id="GO:0035861">
    <property type="term" value="C:site of double-strand break"/>
    <property type="evidence" value="ECO:0007669"/>
    <property type="project" value="TreeGrafter"/>
</dbReference>
<evidence type="ECO:0000256" key="8">
    <source>
        <dbReference type="ARBA" id="ARBA00023054"/>
    </source>
</evidence>
<dbReference type="EMBL" id="JAPDMQ010000111">
    <property type="protein sequence ID" value="KAK0534694.1"/>
    <property type="molecule type" value="Genomic_DNA"/>
</dbReference>
<accession>A0AAN6JM76</accession>
<feature type="domain" description="RecF/RecN/SMC N-terminal" evidence="14">
    <location>
        <begin position="115"/>
        <end position="1114"/>
    </location>
</feature>
<keyword evidence="10" id="KW-0234">DNA repair</keyword>
<keyword evidence="8 12" id="KW-0175">Coiled coil</keyword>
<dbReference type="Pfam" id="PF02463">
    <property type="entry name" value="SMC_N"/>
    <property type="match status" value="1"/>
</dbReference>
<reference evidence="15" key="1">
    <citation type="journal article" date="2023" name="PhytoFront">
        <title>Draft Genome Resources of Seven Strains of Tilletia horrida, Causal Agent of Kernel Smut of Rice.</title>
        <authorList>
            <person name="Khanal S."/>
            <person name="Antony Babu S."/>
            <person name="Zhou X.G."/>
        </authorList>
    </citation>
    <scope>NUCLEOTIDE SEQUENCE</scope>
    <source>
        <strain evidence="15">TX3</strain>
    </source>
</reference>
<feature type="compositionally biased region" description="Basic and acidic residues" evidence="13">
    <location>
        <begin position="95"/>
        <end position="105"/>
    </location>
</feature>
<dbReference type="GO" id="GO:0030915">
    <property type="term" value="C:Smc5-Smc6 complex"/>
    <property type="evidence" value="ECO:0007669"/>
    <property type="project" value="TreeGrafter"/>
</dbReference>
<dbReference type="GO" id="GO:0003724">
    <property type="term" value="F:RNA helicase activity"/>
    <property type="evidence" value="ECO:0007669"/>
    <property type="project" value="UniProtKB-EC"/>
</dbReference>
<sequence>MSRKRAAPAEELEDEFDGHQDDQPSKRARTNGHARDDDDDDIDSVDDQDAPMNGRRADGEHDEAEAELEPEADAFGEDGDEVDELDEQSEDEAMREEIRTQQADARDCPAEAGVVDKVDLKNFMCHRHLTMRLGQQLTFIIGHNGSGKSAILTGITIALGGKAASTNRGSSLKSFVREGADSAEVILTMRNEGVEAFKPDLYGKRIIIERRIMAQGGTSWKLKNHAGKVVSTKREEIDAYCDHTNIQVDNPMNVLSQDAARQFLSSSHAKDKYSFFLKGTQLTQLADEYERIGNALKQMQTAVAKHEETIPDLHKSVREAMLRYKQLDKARSQKEQLIKLQEQMVWSQVIVKEQEVKKQRAETEKAKEKLNLVREEIEKHETALEELDAEIQEVEDRAKASREREAPLKEERLRLGQEIRTQMARIAARKDEVTRLNEQFTQYEQDVKRLQKEIDDEAARLAQDNREKIKALQDERKDCNRQLDELRADEAEMRQKQMELERETLPLRSRFDEFKREMNAVQSTIADKQSQLNTMSSSRKERLMLYGPSILHVLRDIDNYNGWRKKPLGPLGRYVKLREQRWSTVIETVLSNLLTAFVVSSFDDRQVLQQILNRNSMNNVNIIIAPDEQFDFSAGEPDPTILTIRRALEVTEPAVLCVLVNAAKIEKVALAPTRLDGQEIVRRNLRNVAHAFTADLFRVSGGVRGSSTQTLTQYRGAHKLTTNVDDSIRRVQEELRQAEQHKIDLDRQLADHRKKVSENEKAKADIKNKLPGIGRSIRRLDQRIQQIEEDLREDEPANVAALQENKEEATREQAKVVEDIQRVIKEVEEAEAALKPLSTESEKIKRQILAFVESRETFTEKLEAKTPQRMKVFSLLQHRKDQLDGKEREHEQNQFKLGQLEAELEDWTAQATEFCPRVEAPLKPEEYSSKISALEKHAAMAKKRGIENIDDVLTELKSKQQSLRDATEQIEQLRDVCKLFSHSITRRQQGWVNFQKLIAMRARNLFTMHLEHRGYTGSLSFDHEKHTLRLRVQTEDMTKVRRDKDPKSLSGGEKSFATICLLLALWEAIGCPIRCLDEFDVFMDAVNRKISMKMIAETAKKNPATQFVLITPQNMANVNFGPEVRVVRMSDPERGQGVLQAGTIG</sequence>
<dbReference type="GO" id="GO:0005634">
    <property type="term" value="C:nucleus"/>
    <property type="evidence" value="ECO:0007669"/>
    <property type="project" value="UniProtKB-SubCell"/>
</dbReference>
<evidence type="ECO:0000256" key="9">
    <source>
        <dbReference type="ARBA" id="ARBA00023172"/>
    </source>
</evidence>
<feature type="compositionally biased region" description="Acidic residues" evidence="13">
    <location>
        <begin position="60"/>
        <end position="94"/>
    </location>
</feature>
<gene>
    <name evidence="15" type="primary">smc6</name>
    <name evidence="15" type="ORF">OC842_002562</name>
</gene>
<dbReference type="Proteomes" id="UP001176521">
    <property type="component" value="Unassembled WGS sequence"/>
</dbReference>
<proteinExistence type="inferred from homology"/>
<dbReference type="PANTHER" id="PTHR19306">
    <property type="entry name" value="STRUCTURAL MAINTENANCE OF CHROMOSOMES 5,6 SMC5, SMC6"/>
    <property type="match status" value="1"/>
</dbReference>
<dbReference type="Gene3D" id="3.40.50.300">
    <property type="entry name" value="P-loop containing nucleotide triphosphate hydrolases"/>
    <property type="match status" value="2"/>
</dbReference>
<dbReference type="InterPro" id="IPR003395">
    <property type="entry name" value="RecF/RecN/SMC_N"/>
</dbReference>
<evidence type="ECO:0000256" key="4">
    <source>
        <dbReference type="ARBA" id="ARBA00022454"/>
    </source>
</evidence>
<dbReference type="SUPFAM" id="SSF52540">
    <property type="entry name" value="P-loop containing nucleoside triphosphate hydrolases"/>
    <property type="match status" value="1"/>
</dbReference>
<dbReference type="GO" id="GO:0003684">
    <property type="term" value="F:damaged DNA binding"/>
    <property type="evidence" value="ECO:0007669"/>
    <property type="project" value="TreeGrafter"/>
</dbReference>
<dbReference type="InterPro" id="IPR027417">
    <property type="entry name" value="P-loop_NTPase"/>
</dbReference>
<evidence type="ECO:0000313" key="16">
    <source>
        <dbReference type="Proteomes" id="UP001176521"/>
    </source>
</evidence>
<evidence type="ECO:0000256" key="12">
    <source>
        <dbReference type="SAM" id="Coils"/>
    </source>
</evidence>
<evidence type="ECO:0000256" key="2">
    <source>
        <dbReference type="ARBA" id="ARBA00004286"/>
    </source>
</evidence>
<keyword evidence="7" id="KW-0067">ATP-binding</keyword>
<comment type="similarity">
    <text evidence="3">Belongs to the SMC family. SMC6 subfamily.</text>
</comment>
<feature type="coiled-coil region" evidence="12">
    <location>
        <begin position="949"/>
        <end position="976"/>
    </location>
</feature>
<organism evidence="15 16">
    <name type="scientific">Tilletia horrida</name>
    <dbReference type="NCBI Taxonomy" id="155126"/>
    <lineage>
        <taxon>Eukaryota</taxon>
        <taxon>Fungi</taxon>
        <taxon>Dikarya</taxon>
        <taxon>Basidiomycota</taxon>
        <taxon>Ustilaginomycotina</taxon>
        <taxon>Exobasidiomycetes</taxon>
        <taxon>Tilletiales</taxon>
        <taxon>Tilletiaceae</taxon>
        <taxon>Tilletia</taxon>
    </lineage>
</organism>
<keyword evidence="16" id="KW-1185">Reference proteome</keyword>
<dbReference type="Gene3D" id="1.10.287.1490">
    <property type="match status" value="1"/>
</dbReference>
<dbReference type="GO" id="GO:0005524">
    <property type="term" value="F:ATP binding"/>
    <property type="evidence" value="ECO:0007669"/>
    <property type="project" value="UniProtKB-KW"/>
</dbReference>
<evidence type="ECO:0000256" key="11">
    <source>
        <dbReference type="ARBA" id="ARBA00023242"/>
    </source>
</evidence>
<dbReference type="EC" id="3.6.4.13" evidence="15"/>
<evidence type="ECO:0000313" key="15">
    <source>
        <dbReference type="EMBL" id="KAK0534694.1"/>
    </source>
</evidence>
<evidence type="ECO:0000256" key="13">
    <source>
        <dbReference type="SAM" id="MobiDB-lite"/>
    </source>
</evidence>
<feature type="coiled-coil region" evidence="12">
    <location>
        <begin position="728"/>
        <end position="847"/>
    </location>
</feature>
<keyword evidence="15" id="KW-0378">Hydrolase</keyword>
<protein>
    <submittedName>
        <fullName evidence="15">Structural maintenance of chromosomes protein 6</fullName>
        <ecNumber evidence="15">3.6.4.13</ecNumber>
    </submittedName>
</protein>
<keyword evidence="9" id="KW-0233">DNA recombination</keyword>
<feature type="coiled-coil region" evidence="12">
    <location>
        <begin position="282"/>
        <end position="309"/>
    </location>
</feature>
<dbReference type="PANTHER" id="PTHR19306:SF6">
    <property type="entry name" value="STRUCTURAL MAINTENANCE OF CHROMOSOMES PROTEIN 6"/>
    <property type="match status" value="1"/>
</dbReference>
<dbReference type="GO" id="GO:0000724">
    <property type="term" value="P:double-strand break repair via homologous recombination"/>
    <property type="evidence" value="ECO:0007669"/>
    <property type="project" value="TreeGrafter"/>
</dbReference>
<feature type="compositionally biased region" description="Acidic residues" evidence="13">
    <location>
        <begin position="37"/>
        <end position="49"/>
    </location>
</feature>
<feature type="coiled-coil region" evidence="12">
    <location>
        <begin position="349"/>
        <end position="531"/>
    </location>
</feature>
<dbReference type="GO" id="GO:0016787">
    <property type="term" value="F:hydrolase activity"/>
    <property type="evidence" value="ECO:0007669"/>
    <property type="project" value="UniProtKB-KW"/>
</dbReference>
<keyword evidence="5" id="KW-0547">Nucleotide-binding</keyword>
<feature type="region of interest" description="Disordered" evidence="13">
    <location>
        <begin position="1"/>
        <end position="105"/>
    </location>
</feature>
<keyword evidence="11" id="KW-0539">Nucleus</keyword>